<dbReference type="RefSeq" id="WP_177033130.1">
    <property type="nucleotide sequence ID" value="NZ_JACAOZ010000006.1"/>
</dbReference>
<evidence type="ECO:0000256" key="2">
    <source>
        <dbReference type="ARBA" id="ARBA00022741"/>
    </source>
</evidence>
<dbReference type="SMART" id="SM00382">
    <property type="entry name" value="AAA"/>
    <property type="match status" value="1"/>
</dbReference>
<keyword evidence="3" id="KW-0067">ATP-binding</keyword>
<dbReference type="InterPro" id="IPR003593">
    <property type="entry name" value="AAA+_ATPase"/>
</dbReference>
<dbReference type="GO" id="GO:0043190">
    <property type="term" value="C:ATP-binding cassette (ABC) transporter complex"/>
    <property type="evidence" value="ECO:0007669"/>
    <property type="project" value="TreeGrafter"/>
</dbReference>
<evidence type="ECO:0000313" key="6">
    <source>
        <dbReference type="Proteomes" id="UP000560470"/>
    </source>
</evidence>
<feature type="domain" description="AAA+ ATPase" evidence="4">
    <location>
        <begin position="47"/>
        <end position="191"/>
    </location>
</feature>
<dbReference type="SUPFAM" id="SSF52540">
    <property type="entry name" value="P-loop containing nucleoside triphosphate hydrolases"/>
    <property type="match status" value="1"/>
</dbReference>
<keyword evidence="2" id="KW-0547">Nucleotide-binding</keyword>
<reference evidence="5 6" key="1">
    <citation type="submission" date="2020-04" db="EMBL/GenBank/DDBJ databases">
        <title>Molecular characterization of pseudomonads from Agaricus bisporus reveal novel blotch 2 pathogens in Western Europe.</title>
        <authorList>
            <person name="Taparia T."/>
            <person name="Krijger M."/>
            <person name="Haynes E."/>
            <person name="Elpinstone J.G."/>
            <person name="Noble R."/>
            <person name="Van Der Wolf J."/>
        </authorList>
    </citation>
    <scope>NUCLEOTIDE SEQUENCE [LARGE SCALE GENOMIC DNA]</scope>
    <source>
        <strain evidence="5 6">B7002</strain>
    </source>
</reference>
<organism evidence="5 6">
    <name type="scientific">Pseudomonas edaphica</name>
    <dbReference type="NCBI Taxonomy" id="2006980"/>
    <lineage>
        <taxon>Bacteria</taxon>
        <taxon>Pseudomonadati</taxon>
        <taxon>Pseudomonadota</taxon>
        <taxon>Gammaproteobacteria</taxon>
        <taxon>Pseudomonadales</taxon>
        <taxon>Pseudomonadaceae</taxon>
        <taxon>Pseudomonas</taxon>
    </lineage>
</organism>
<dbReference type="PANTHER" id="PTHR43553">
    <property type="entry name" value="HEAVY METAL TRANSPORTER"/>
    <property type="match status" value="1"/>
</dbReference>
<evidence type="ECO:0000256" key="3">
    <source>
        <dbReference type="ARBA" id="ARBA00022840"/>
    </source>
</evidence>
<accession>A0A7Y7RPX6</accession>
<evidence type="ECO:0000313" key="5">
    <source>
        <dbReference type="EMBL" id="NVZ55933.1"/>
    </source>
</evidence>
<name>A0A7Y7RPX6_9PSED</name>
<sequence>MNMIHTTVDLHIPPLNSSSKVCEDIIKTFGLSEDGWVESLSDLDIPSDGIVLITGASGVGKSLLLKDISRQFPDTRKIPTDIDIEKPIAEIIPCEDAGEVIRYLSKFGLGEPRILIGPFSHLSDGQKERFLIALALRKGVGPLILDEFTTRLDRRTALIVAMNVGKILRSNKQNAFIASCHDDIVDFLNPDVHIELCSDGKHRVLNKKPNSTNLLKSLEIQIKKGTIDDYKKLSRYHYENDNPNDIDMLAPLVDHVVTAYSKGELVGVNLCIRPWPKAFDIFPEFSDINKYVLQSFRVIVHPQYRGIGLTKALDVIPNANTKILLSWSAFSSYYAFPILANYQRLNSPFETMSHAETLLQAFVEPRQTNKKKSLHLMMECRQLWHDLTDEEKKTLKTLIVEATIEKSLRLALFQRKISGLDTSAESIRFMKSIFLKLYAKSSNNVLPMMLAEAVYRPMAMFVKNISDTNITEDCRLA</sequence>
<dbReference type="Proteomes" id="UP000560470">
    <property type="component" value="Unassembled WGS sequence"/>
</dbReference>
<evidence type="ECO:0000259" key="4">
    <source>
        <dbReference type="SMART" id="SM00382"/>
    </source>
</evidence>
<dbReference type="GO" id="GO:0005524">
    <property type="term" value="F:ATP binding"/>
    <property type="evidence" value="ECO:0007669"/>
    <property type="project" value="UniProtKB-KW"/>
</dbReference>
<dbReference type="InterPro" id="IPR027417">
    <property type="entry name" value="P-loop_NTPase"/>
</dbReference>
<dbReference type="EMBL" id="JACAOZ010000006">
    <property type="protein sequence ID" value="NVZ55933.1"/>
    <property type="molecule type" value="Genomic_DNA"/>
</dbReference>
<dbReference type="AlphaFoldDB" id="A0A7Y7RPX6"/>
<keyword evidence="1" id="KW-0813">Transport</keyword>
<dbReference type="CDD" id="cd00267">
    <property type="entry name" value="ABC_ATPase"/>
    <property type="match status" value="1"/>
</dbReference>
<evidence type="ECO:0000256" key="1">
    <source>
        <dbReference type="ARBA" id="ARBA00022448"/>
    </source>
</evidence>
<dbReference type="InterPro" id="IPR050095">
    <property type="entry name" value="ECF_ABC_transporter_ATP-bd"/>
</dbReference>
<comment type="caution">
    <text evidence="5">The sequence shown here is derived from an EMBL/GenBank/DDBJ whole genome shotgun (WGS) entry which is preliminary data.</text>
</comment>
<protein>
    <recommendedName>
        <fullName evidence="4">AAA+ ATPase domain-containing protein</fullName>
    </recommendedName>
</protein>
<gene>
    <name evidence="5" type="ORF">HX797_06625</name>
</gene>
<dbReference type="Gene3D" id="3.40.50.300">
    <property type="entry name" value="P-loop containing nucleotide triphosphate hydrolases"/>
    <property type="match status" value="1"/>
</dbReference>
<proteinExistence type="predicted"/>
<dbReference type="GO" id="GO:0042626">
    <property type="term" value="F:ATPase-coupled transmembrane transporter activity"/>
    <property type="evidence" value="ECO:0007669"/>
    <property type="project" value="TreeGrafter"/>
</dbReference>